<organism evidence="3 4">
    <name type="scientific">Neodiprion lecontei</name>
    <name type="common">Redheaded pine sawfly</name>
    <dbReference type="NCBI Taxonomy" id="441921"/>
    <lineage>
        <taxon>Eukaryota</taxon>
        <taxon>Metazoa</taxon>
        <taxon>Ecdysozoa</taxon>
        <taxon>Arthropoda</taxon>
        <taxon>Hexapoda</taxon>
        <taxon>Insecta</taxon>
        <taxon>Pterygota</taxon>
        <taxon>Neoptera</taxon>
        <taxon>Endopterygota</taxon>
        <taxon>Hymenoptera</taxon>
        <taxon>Tenthredinoidea</taxon>
        <taxon>Diprionidae</taxon>
        <taxon>Diprioninae</taxon>
        <taxon>Neodiprion</taxon>
    </lineage>
</organism>
<protein>
    <submittedName>
        <fullName evidence="4 5">Uncharacterized protein LOC107225357</fullName>
    </submittedName>
</protein>
<dbReference type="Proteomes" id="UP000829291">
    <property type="component" value="Chromosome 6"/>
</dbReference>
<evidence type="ECO:0000313" key="5">
    <source>
        <dbReference type="RefSeq" id="XP_015521278.1"/>
    </source>
</evidence>
<gene>
    <name evidence="4 5" type="primary">LOC107225357</name>
</gene>
<feature type="transmembrane region" description="Helical" evidence="2">
    <location>
        <begin position="206"/>
        <end position="226"/>
    </location>
</feature>
<evidence type="ECO:0000256" key="2">
    <source>
        <dbReference type="SAM" id="Phobius"/>
    </source>
</evidence>
<proteinExistence type="predicted"/>
<dbReference type="KEGG" id="nlo:107225357"/>
<reference evidence="4 5" key="1">
    <citation type="submission" date="2025-04" db="UniProtKB">
        <authorList>
            <consortium name="RefSeq"/>
        </authorList>
    </citation>
    <scope>IDENTIFICATION</scope>
    <source>
        <tissue evidence="4 5">Whole body</tissue>
    </source>
</reference>
<keyword evidence="2" id="KW-1133">Transmembrane helix</keyword>
<dbReference type="GeneID" id="107225357"/>
<evidence type="ECO:0000313" key="3">
    <source>
        <dbReference type="Proteomes" id="UP000829291"/>
    </source>
</evidence>
<name>A0A6J0C423_NEOLC</name>
<dbReference type="OrthoDB" id="7677010at2759"/>
<evidence type="ECO:0000313" key="4">
    <source>
        <dbReference type="RefSeq" id="XP_015521277.1"/>
    </source>
</evidence>
<sequence>MSESTESVKKQSLPIIEQRHTLVRRVSDMFRDGKSSGPPLLFRHASMQRLRHCCQNLNLFPYLLYSFGNSKSHPTVKKLHRNFILLMHTLSIIIQSMLNSILQSTPVKNSVRFAIGFQRVLLKHLHTQGSTRSSEAFASLRRTSKSPQTTQEIKNEEEEKFAKFKPRERKRISLVLTLAVYFALLVLASQLVGIISVMLVGKYPPGFIFLMLALLFLGYITLKIMAFDKGGHGFKEQKRKAE</sequence>
<evidence type="ECO:0000256" key="1">
    <source>
        <dbReference type="SAM" id="MobiDB-lite"/>
    </source>
</evidence>
<dbReference type="AlphaFoldDB" id="A0A6J0C423"/>
<feature type="transmembrane region" description="Helical" evidence="2">
    <location>
        <begin position="172"/>
        <end position="200"/>
    </location>
</feature>
<dbReference type="RefSeq" id="XP_015521278.1">
    <property type="nucleotide sequence ID" value="XM_015665792.1"/>
</dbReference>
<keyword evidence="3" id="KW-1185">Reference proteome</keyword>
<keyword evidence="2" id="KW-0472">Membrane</keyword>
<accession>A0A6J0C423</accession>
<feature type="region of interest" description="Disordered" evidence="1">
    <location>
        <begin position="133"/>
        <end position="154"/>
    </location>
</feature>
<keyword evidence="2" id="KW-0812">Transmembrane</keyword>
<dbReference type="RefSeq" id="XP_015521277.1">
    <property type="nucleotide sequence ID" value="XM_015665791.1"/>
</dbReference>